<organism evidence="2 3">
    <name type="scientific">Pseudozyma flocculosa</name>
    <dbReference type="NCBI Taxonomy" id="84751"/>
    <lineage>
        <taxon>Eukaryota</taxon>
        <taxon>Fungi</taxon>
        <taxon>Dikarya</taxon>
        <taxon>Basidiomycota</taxon>
        <taxon>Ustilaginomycotina</taxon>
        <taxon>Ustilaginomycetes</taxon>
        <taxon>Ustilaginales</taxon>
        <taxon>Ustilaginaceae</taxon>
        <taxon>Pseudozyma</taxon>
    </lineage>
</organism>
<keyword evidence="3" id="KW-1185">Reference proteome</keyword>
<feature type="region of interest" description="Disordered" evidence="1">
    <location>
        <begin position="347"/>
        <end position="370"/>
    </location>
</feature>
<feature type="region of interest" description="Disordered" evidence="1">
    <location>
        <begin position="217"/>
        <end position="246"/>
    </location>
</feature>
<feature type="compositionally biased region" description="Low complexity" evidence="1">
    <location>
        <begin position="217"/>
        <end position="226"/>
    </location>
</feature>
<evidence type="ECO:0000313" key="2">
    <source>
        <dbReference type="EMBL" id="SPO34681.1"/>
    </source>
</evidence>
<dbReference type="Proteomes" id="UP000323386">
    <property type="component" value="Unassembled WGS sequence"/>
</dbReference>
<protein>
    <submittedName>
        <fullName evidence="2">Uncharacterized protein</fullName>
    </submittedName>
</protein>
<name>A0A5C3EUI8_9BASI</name>
<gene>
    <name evidence="2" type="ORF">PSFLO_00152</name>
</gene>
<evidence type="ECO:0000256" key="1">
    <source>
        <dbReference type="SAM" id="MobiDB-lite"/>
    </source>
</evidence>
<dbReference type="EMBL" id="OOIP01000001">
    <property type="protein sequence ID" value="SPO34681.1"/>
    <property type="molecule type" value="Genomic_DNA"/>
</dbReference>
<evidence type="ECO:0000313" key="3">
    <source>
        <dbReference type="Proteomes" id="UP000323386"/>
    </source>
</evidence>
<reference evidence="2 3" key="1">
    <citation type="submission" date="2018-03" db="EMBL/GenBank/DDBJ databases">
        <authorList>
            <person name="Guldener U."/>
        </authorList>
    </citation>
    <scope>NUCLEOTIDE SEQUENCE [LARGE SCALE GENOMIC DNA]</scope>
    <source>
        <strain evidence="2 3">DAOM196992</strain>
    </source>
</reference>
<accession>A0A5C3EUI8</accession>
<dbReference type="AlphaFoldDB" id="A0A5C3EUI8"/>
<proteinExistence type="predicted"/>
<sequence>MYARLVSPVCRPCLLVACSSVWSVEELHDKPMDGMGGMSTSKLEKARQAVSLTLLGGRLARPSPKRRLEQADARTLQGPGGRTATVRAYRLSPITGPSGTAGEHPLLGFEEGQEMTELQGRQQPWISPHDVEIDERRQMERGVQGRAGQDRGLAGWRARLGQAWARVAREASGRCAEPLSFFFLICGPTGPLPPWLAWPGLACPVLSCPAFCAPGQPGPAASAQRRAPPRPPGRPRSWVQPQAGGRAGGRSGVLACLFARQALQARASEGAAGRVGWLAPPILPKPTPAWPCAQHPAPLPAALSGHSLDACQHLAAVLPTLLAIDHQPPALATPFSFHPTRRHSLEGNPTLDPLHSFRSPGSDATRPITTTPNARYDLCPCTSSPSGYATSSLPLR</sequence>